<comment type="caution">
    <text evidence="1">The sequence shown here is derived from an EMBL/GenBank/DDBJ whole genome shotgun (WGS) entry which is preliminary data.</text>
</comment>
<accession>A0ABS9L8S1</accession>
<reference evidence="1" key="1">
    <citation type="submission" date="2022-01" db="EMBL/GenBank/DDBJ databases">
        <authorList>
            <person name="Jo J.-H."/>
            <person name="Im W.-T."/>
        </authorList>
    </citation>
    <scope>NUCLEOTIDE SEQUENCE</scope>
    <source>
        <strain evidence="1">I2-34</strain>
    </source>
</reference>
<name>A0ABS9L8S1_9MICC</name>
<gene>
    <name evidence="1" type="ORF">LVY72_13950</name>
</gene>
<evidence type="ECO:0000313" key="1">
    <source>
        <dbReference type="EMBL" id="MCG2623001.1"/>
    </source>
</evidence>
<sequence>MSVLLLQGVSIIARYWPMVYATGILKGHQTIVWQVFERRNRVLTPLIG</sequence>
<organism evidence="1 2">
    <name type="scientific">Arthrobacter hankyongi</name>
    <dbReference type="NCBI Taxonomy" id="2904801"/>
    <lineage>
        <taxon>Bacteria</taxon>
        <taxon>Bacillati</taxon>
        <taxon>Actinomycetota</taxon>
        <taxon>Actinomycetes</taxon>
        <taxon>Micrococcales</taxon>
        <taxon>Micrococcaceae</taxon>
        <taxon>Arthrobacter</taxon>
    </lineage>
</organism>
<dbReference type="RefSeq" id="WP_237821875.1">
    <property type="nucleotide sequence ID" value="NZ_JAKLTQ010000010.1"/>
</dbReference>
<dbReference type="EMBL" id="JAKLTQ010000010">
    <property type="protein sequence ID" value="MCG2623001.1"/>
    <property type="molecule type" value="Genomic_DNA"/>
</dbReference>
<dbReference type="Proteomes" id="UP001165368">
    <property type="component" value="Unassembled WGS sequence"/>
</dbReference>
<proteinExistence type="predicted"/>
<evidence type="ECO:0000313" key="2">
    <source>
        <dbReference type="Proteomes" id="UP001165368"/>
    </source>
</evidence>
<protein>
    <submittedName>
        <fullName evidence="1">Uncharacterized protein</fullName>
    </submittedName>
</protein>
<keyword evidence="2" id="KW-1185">Reference proteome</keyword>